<feature type="transmembrane region" description="Helical" evidence="3">
    <location>
        <begin position="100"/>
        <end position="122"/>
    </location>
</feature>
<sequence>MAKAKSGENNESEATPKVEIIPVDGVIEETSEEKAPEEAVVEDAEEATEPEGDPANEGDAEMPVALEEPKDEAEEAASSVEEPAAPMAASPAPEKRGGGFGAMLLGGVCAAAIGAGAVLFALPNLPPQLAGLLPQQGAEAQAEIAALKSALEAQDGKLAELTAALEATKADAAQAEGGQAQIAALADRLASLEARPVAEGGVPDAALSGLQAEIEALRGRIDQVASEKPDTSAALEAVQAQAEAMRAEAEAAARKTKAQAGLTRLVAAFDAGQPLGPILDDLSAQGVSVPTELHGEIPAMGAVQAAFAEAAREALRAVRIADSGDTITGKIGSYLLAQTGARSLEAKDGDGPDAILSRAQAAVDAGDLATALAEIGALPEAGQAPMAGWAVLAQRRIDASTALAALAETLN</sequence>
<keyword evidence="3" id="KW-0812">Transmembrane</keyword>
<dbReference type="EMBL" id="NTJD01000005">
    <property type="protein sequence ID" value="PCD76634.1"/>
    <property type="molecule type" value="Genomic_DNA"/>
</dbReference>
<name>A0A2A4CRB0_9RHOB</name>
<feature type="region of interest" description="Disordered" evidence="2">
    <location>
        <begin position="1"/>
        <end position="94"/>
    </location>
</feature>
<keyword evidence="5" id="KW-1185">Reference proteome</keyword>
<keyword evidence="3" id="KW-0472">Membrane</keyword>
<reference evidence="4 5" key="1">
    <citation type="submission" date="2017-09" db="EMBL/GenBank/DDBJ databases">
        <title>A multilocus sequence analysis scheme for characterization of bacteria in the genus Thioclava.</title>
        <authorList>
            <person name="Liu Y."/>
            <person name="Shao Z."/>
        </authorList>
    </citation>
    <scope>NUCLEOTIDE SEQUENCE [LARGE SCALE GENOMIC DNA]</scope>
    <source>
        <strain evidence="4 5">CAU 1312</strain>
    </source>
</reference>
<evidence type="ECO:0000256" key="1">
    <source>
        <dbReference type="SAM" id="Coils"/>
    </source>
</evidence>
<evidence type="ECO:0000313" key="5">
    <source>
        <dbReference type="Proteomes" id="UP000243507"/>
    </source>
</evidence>
<feature type="compositionally biased region" description="Acidic residues" evidence="2">
    <location>
        <begin position="39"/>
        <end position="60"/>
    </location>
</feature>
<keyword evidence="1" id="KW-0175">Coiled coil</keyword>
<gene>
    <name evidence="4" type="ORF">CLN94_08550</name>
</gene>
<feature type="coiled-coil region" evidence="1">
    <location>
        <begin position="144"/>
        <end position="259"/>
    </location>
</feature>
<proteinExistence type="predicted"/>
<evidence type="ECO:0000256" key="3">
    <source>
        <dbReference type="SAM" id="Phobius"/>
    </source>
</evidence>
<dbReference type="OrthoDB" id="7659420at2"/>
<comment type="caution">
    <text evidence="4">The sequence shown here is derived from an EMBL/GenBank/DDBJ whole genome shotgun (WGS) entry which is preliminary data.</text>
</comment>
<accession>A0A2A4CRB0</accession>
<organism evidence="4 5">
    <name type="scientific">Pseudothioclava arenosa</name>
    <dbReference type="NCBI Taxonomy" id="1795308"/>
    <lineage>
        <taxon>Bacteria</taxon>
        <taxon>Pseudomonadati</taxon>
        <taxon>Pseudomonadota</taxon>
        <taxon>Alphaproteobacteria</taxon>
        <taxon>Rhodobacterales</taxon>
        <taxon>Paracoccaceae</taxon>
        <taxon>Pseudothioclava</taxon>
    </lineage>
</organism>
<dbReference type="RefSeq" id="WP_096433185.1">
    <property type="nucleotide sequence ID" value="NZ_NTJD01000005.1"/>
</dbReference>
<dbReference type="AlphaFoldDB" id="A0A2A4CRB0"/>
<keyword evidence="3" id="KW-1133">Transmembrane helix</keyword>
<protein>
    <recommendedName>
        <fullName evidence="6">Mitochondrial inner membrane protein</fullName>
    </recommendedName>
</protein>
<dbReference type="Gene3D" id="1.10.287.1490">
    <property type="match status" value="1"/>
</dbReference>
<evidence type="ECO:0000256" key="2">
    <source>
        <dbReference type="SAM" id="MobiDB-lite"/>
    </source>
</evidence>
<feature type="compositionally biased region" description="Low complexity" evidence="2">
    <location>
        <begin position="76"/>
        <end position="92"/>
    </location>
</feature>
<evidence type="ECO:0008006" key="6">
    <source>
        <dbReference type="Google" id="ProtNLM"/>
    </source>
</evidence>
<evidence type="ECO:0000313" key="4">
    <source>
        <dbReference type="EMBL" id="PCD76634.1"/>
    </source>
</evidence>
<dbReference type="Proteomes" id="UP000243507">
    <property type="component" value="Unassembled WGS sequence"/>
</dbReference>